<sequence>MLKSRSNSTLLAGALALALAASFSGLAEARGGGGGGGGGGDGNAGFLALEPTISQVNIPPSRARGSGVTAATAEGCVVYYHRYLGPICERGQR</sequence>
<evidence type="ECO:0000256" key="1">
    <source>
        <dbReference type="SAM" id="SignalP"/>
    </source>
</evidence>
<dbReference type="Proteomes" id="UP000298781">
    <property type="component" value="Chromosome"/>
</dbReference>
<evidence type="ECO:0000313" key="2">
    <source>
        <dbReference type="EMBL" id="QCI66113.1"/>
    </source>
</evidence>
<dbReference type="RefSeq" id="WP_136961559.1">
    <property type="nucleotide sequence ID" value="NZ_CP039690.1"/>
</dbReference>
<keyword evidence="3" id="KW-1185">Reference proteome</keyword>
<dbReference type="KEGG" id="pstg:E8M01_19005"/>
<feature type="signal peptide" evidence="1">
    <location>
        <begin position="1"/>
        <end position="29"/>
    </location>
</feature>
<proteinExistence type="predicted"/>
<feature type="chain" id="PRO_5020749358" evidence="1">
    <location>
        <begin position="30"/>
        <end position="93"/>
    </location>
</feature>
<keyword evidence="1" id="KW-0732">Signal</keyword>
<reference evidence="2 3" key="1">
    <citation type="submission" date="2019-04" db="EMBL/GenBank/DDBJ databases">
        <title>Phreatobacter aquaticus sp. nov.</title>
        <authorList>
            <person name="Choi A."/>
        </authorList>
    </citation>
    <scope>NUCLEOTIDE SEQUENCE [LARGE SCALE GENOMIC DNA]</scope>
    <source>
        <strain evidence="2 3">KCTC 52518</strain>
    </source>
</reference>
<accession>A0A4D7B534</accession>
<dbReference type="AlphaFoldDB" id="A0A4D7B534"/>
<gene>
    <name evidence="2" type="ORF">E8M01_19005</name>
</gene>
<evidence type="ECO:0000313" key="3">
    <source>
        <dbReference type="Proteomes" id="UP000298781"/>
    </source>
</evidence>
<organism evidence="2 3">
    <name type="scientific">Phreatobacter stygius</name>
    <dbReference type="NCBI Taxonomy" id="1940610"/>
    <lineage>
        <taxon>Bacteria</taxon>
        <taxon>Pseudomonadati</taxon>
        <taxon>Pseudomonadota</taxon>
        <taxon>Alphaproteobacteria</taxon>
        <taxon>Hyphomicrobiales</taxon>
        <taxon>Phreatobacteraceae</taxon>
        <taxon>Phreatobacter</taxon>
    </lineage>
</organism>
<protein>
    <submittedName>
        <fullName evidence="2">Uncharacterized protein</fullName>
    </submittedName>
</protein>
<dbReference type="EMBL" id="CP039690">
    <property type="protein sequence ID" value="QCI66113.1"/>
    <property type="molecule type" value="Genomic_DNA"/>
</dbReference>
<name>A0A4D7B534_9HYPH</name>